<dbReference type="AlphaFoldDB" id="A0A1G9GJN8"/>
<keyword evidence="1" id="KW-1133">Transmembrane helix</keyword>
<evidence type="ECO:0000256" key="1">
    <source>
        <dbReference type="SAM" id="Phobius"/>
    </source>
</evidence>
<organism evidence="2 3">
    <name type="scientific">Catalinimonas alkaloidigena</name>
    <dbReference type="NCBI Taxonomy" id="1075417"/>
    <lineage>
        <taxon>Bacteria</taxon>
        <taxon>Pseudomonadati</taxon>
        <taxon>Bacteroidota</taxon>
        <taxon>Cytophagia</taxon>
        <taxon>Cytophagales</taxon>
        <taxon>Catalimonadaceae</taxon>
        <taxon>Catalinimonas</taxon>
    </lineage>
</organism>
<sequence>MGVSVLIGLILLITVAVAYHKKRMTLKQFLIFELMLLVIIAFPYLLLILMVSNLH</sequence>
<feature type="transmembrane region" description="Helical" evidence="1">
    <location>
        <begin position="28"/>
        <end position="51"/>
    </location>
</feature>
<evidence type="ECO:0000313" key="3">
    <source>
        <dbReference type="Proteomes" id="UP000198510"/>
    </source>
</evidence>
<proteinExistence type="predicted"/>
<dbReference type="STRING" id="1075417.SAMN05421823_104132"/>
<protein>
    <submittedName>
        <fullName evidence="2">Uncharacterized protein</fullName>
    </submittedName>
</protein>
<reference evidence="2 3" key="1">
    <citation type="submission" date="2016-10" db="EMBL/GenBank/DDBJ databases">
        <authorList>
            <person name="de Groot N.N."/>
        </authorList>
    </citation>
    <scope>NUCLEOTIDE SEQUENCE [LARGE SCALE GENOMIC DNA]</scope>
    <source>
        <strain evidence="2 3">DSM 25186</strain>
    </source>
</reference>
<accession>A0A1G9GJN8</accession>
<name>A0A1G9GJN8_9BACT</name>
<keyword evidence="1" id="KW-0812">Transmembrane</keyword>
<dbReference type="Proteomes" id="UP000198510">
    <property type="component" value="Unassembled WGS sequence"/>
</dbReference>
<evidence type="ECO:0000313" key="2">
    <source>
        <dbReference type="EMBL" id="SDL00881.1"/>
    </source>
</evidence>
<gene>
    <name evidence="2" type="ORF">SAMN05421823_104132</name>
</gene>
<dbReference type="EMBL" id="FNFO01000004">
    <property type="protein sequence ID" value="SDL00881.1"/>
    <property type="molecule type" value="Genomic_DNA"/>
</dbReference>
<keyword evidence="1" id="KW-0472">Membrane</keyword>
<keyword evidence="3" id="KW-1185">Reference proteome</keyword>